<evidence type="ECO:0000259" key="3">
    <source>
        <dbReference type="Pfam" id="PF01648"/>
    </source>
</evidence>
<dbReference type="InterPro" id="IPR037143">
    <property type="entry name" value="4-PPantetheinyl_Trfase_dom_sf"/>
</dbReference>
<dbReference type="Gene3D" id="3.90.470.20">
    <property type="entry name" value="4'-phosphopantetheinyl transferase domain"/>
    <property type="match status" value="1"/>
</dbReference>
<dbReference type="InterPro" id="IPR050559">
    <property type="entry name" value="P-Pant_transferase_sf"/>
</dbReference>
<keyword evidence="2" id="KW-0808">Transferase</keyword>
<evidence type="ECO:0000256" key="1">
    <source>
        <dbReference type="ARBA" id="ARBA00010990"/>
    </source>
</evidence>
<accession>A0ABM8Q057</accession>
<comment type="similarity">
    <text evidence="1">Belongs to the P-Pant transferase superfamily. Gsp/Sfp/HetI/AcpT family.</text>
</comment>
<dbReference type="EMBL" id="CAJHOE010000001">
    <property type="protein sequence ID" value="CAD7286173.1"/>
    <property type="molecule type" value="Genomic_DNA"/>
</dbReference>
<dbReference type="InterPro" id="IPR008278">
    <property type="entry name" value="4-PPantetheinyl_Trfase_dom"/>
</dbReference>
<proteinExistence type="inferred from homology"/>
<protein>
    <recommendedName>
        <fullName evidence="3">4'-phosphopantetheinyl transferase domain-containing protein</fullName>
    </recommendedName>
</protein>
<dbReference type="Proteomes" id="UP000789359">
    <property type="component" value="Unassembled WGS sequence"/>
</dbReference>
<dbReference type="PANTHER" id="PTHR12215:SF10">
    <property type="entry name" value="L-AMINOADIPATE-SEMIALDEHYDE DEHYDROGENASE-PHOSPHOPANTETHEINYL TRANSFERASE"/>
    <property type="match status" value="1"/>
</dbReference>
<reference evidence="4 5" key="1">
    <citation type="submission" date="2020-11" db="EMBL/GenBank/DDBJ databases">
        <authorList>
            <person name="Peeters C."/>
        </authorList>
    </citation>
    <scope>NUCLEOTIDE SEQUENCE [LARGE SCALE GENOMIC DNA]</scope>
    <source>
        <strain evidence="4 5">LMG 8286</strain>
    </source>
</reference>
<evidence type="ECO:0000313" key="5">
    <source>
        <dbReference type="Proteomes" id="UP000789359"/>
    </source>
</evidence>
<dbReference type="RefSeq" id="WP_230055825.1">
    <property type="nucleotide sequence ID" value="NZ_CAJHOE010000001.1"/>
</dbReference>
<dbReference type="PANTHER" id="PTHR12215">
    <property type="entry name" value="PHOSPHOPANTETHEINE TRANSFERASE"/>
    <property type="match status" value="1"/>
</dbReference>
<evidence type="ECO:0000313" key="4">
    <source>
        <dbReference type="EMBL" id="CAD7286173.1"/>
    </source>
</evidence>
<dbReference type="SUPFAM" id="SSF56214">
    <property type="entry name" value="4'-phosphopantetheinyl transferase"/>
    <property type="match status" value="1"/>
</dbReference>
<organism evidence="4 5">
    <name type="scientific">Campylobacter suis</name>
    <dbReference type="NCBI Taxonomy" id="2790657"/>
    <lineage>
        <taxon>Bacteria</taxon>
        <taxon>Pseudomonadati</taxon>
        <taxon>Campylobacterota</taxon>
        <taxon>Epsilonproteobacteria</taxon>
        <taxon>Campylobacterales</taxon>
        <taxon>Campylobacteraceae</taxon>
        <taxon>Campylobacter</taxon>
    </lineage>
</organism>
<sequence length="175" mass="21306">MRKIELFIAKKFERNFRLYPKDRRRIKKTPSLKNSQSFMLSRYLKYKYKLKDNVCISHKKNFCVIAKFKGKIGVDVEELKERNFSAIMDFCFSDDERQIVLNSKNQKLTFYKIFTLKEAYIKFKRLDFTYIKSVNFNEILSTIDTHFIKFDDFLITIITRKFRERGRCFSCWGWS</sequence>
<name>A0ABM8Q057_9BACT</name>
<feature type="domain" description="4'-phosphopantetheinyl transferase" evidence="3">
    <location>
        <begin position="72"/>
        <end position="143"/>
    </location>
</feature>
<keyword evidence="5" id="KW-1185">Reference proteome</keyword>
<gene>
    <name evidence="4" type="ORF">LMG8286_00004</name>
</gene>
<evidence type="ECO:0000256" key="2">
    <source>
        <dbReference type="ARBA" id="ARBA00022679"/>
    </source>
</evidence>
<dbReference type="Pfam" id="PF01648">
    <property type="entry name" value="ACPS"/>
    <property type="match status" value="1"/>
</dbReference>
<comment type="caution">
    <text evidence="4">The sequence shown here is derived from an EMBL/GenBank/DDBJ whole genome shotgun (WGS) entry which is preliminary data.</text>
</comment>